<protein>
    <submittedName>
        <fullName evidence="3">8860_t:CDS:1</fullName>
    </submittedName>
</protein>
<dbReference type="OrthoDB" id="412781at2759"/>
<evidence type="ECO:0000256" key="1">
    <source>
        <dbReference type="ARBA" id="ARBA00022552"/>
    </source>
</evidence>
<dbReference type="SMART" id="SM00386">
    <property type="entry name" value="HAT"/>
    <property type="match status" value="4"/>
</dbReference>
<feature type="non-terminal residue" evidence="3">
    <location>
        <position position="1"/>
    </location>
</feature>
<dbReference type="GO" id="GO:0003723">
    <property type="term" value="F:RNA binding"/>
    <property type="evidence" value="ECO:0007669"/>
    <property type="project" value="TreeGrafter"/>
</dbReference>
<dbReference type="InterPro" id="IPR011990">
    <property type="entry name" value="TPR-like_helical_dom_sf"/>
</dbReference>
<proteinExistence type="predicted"/>
<keyword evidence="1" id="KW-0698">rRNA processing</keyword>
<name>A0A9N9JGQ0_9GLOM</name>
<dbReference type="Pfam" id="PF23240">
    <property type="entry name" value="HAT_PRP39_N"/>
    <property type="match status" value="1"/>
</dbReference>
<evidence type="ECO:0000313" key="3">
    <source>
        <dbReference type="EMBL" id="CAG8778417.1"/>
    </source>
</evidence>
<evidence type="ECO:0000256" key="2">
    <source>
        <dbReference type="SAM" id="MobiDB-lite"/>
    </source>
</evidence>
<dbReference type="GO" id="GO:0006364">
    <property type="term" value="P:rRNA processing"/>
    <property type="evidence" value="ECO:0007669"/>
    <property type="project" value="UniProtKB-KW"/>
</dbReference>
<sequence length="311" mass="36525">VEDGTEKSNLRMEIDQQSQGSDFSERDNEMVEANDDSQKVEITPLPISGAWKWEDEQKTDVPSNHIDDNRNNQSNNEKLDELPGKKKKKKSKTIDVVDKTEDLLKHKPEVNADFERLLLGSPNSSYLWINYMAHQLKLSEIDKAREIGERALKTINYREEQEKMNIWVALMNLENNFGTDESLGGVLKRALQACDQKKIYMLLVDIYERSDKKEAITKFAQMEFKYGEAERGRTIFEGMMSNYPKRVDLWSIYIDMEIKAGDFDIVRRLFRRITEMKFSSKHMKLFFKKWLAFEKEHGNEEHVNHVKEMAQ</sequence>
<accession>A0A9N9JGQ0</accession>
<reference evidence="3" key="1">
    <citation type="submission" date="2021-06" db="EMBL/GenBank/DDBJ databases">
        <authorList>
            <person name="Kallberg Y."/>
            <person name="Tangrot J."/>
            <person name="Rosling A."/>
        </authorList>
    </citation>
    <scope>NUCLEOTIDE SEQUENCE</scope>
    <source>
        <strain evidence="3">IN212</strain>
    </source>
</reference>
<keyword evidence="4" id="KW-1185">Reference proteome</keyword>
<dbReference type="InterPro" id="IPR045209">
    <property type="entry name" value="Rrp5"/>
</dbReference>
<dbReference type="AlphaFoldDB" id="A0A9N9JGQ0"/>
<dbReference type="InterPro" id="IPR003107">
    <property type="entry name" value="HAT"/>
</dbReference>
<organism evidence="3 4">
    <name type="scientific">Racocetra fulgida</name>
    <dbReference type="NCBI Taxonomy" id="60492"/>
    <lineage>
        <taxon>Eukaryota</taxon>
        <taxon>Fungi</taxon>
        <taxon>Fungi incertae sedis</taxon>
        <taxon>Mucoromycota</taxon>
        <taxon>Glomeromycotina</taxon>
        <taxon>Glomeromycetes</taxon>
        <taxon>Diversisporales</taxon>
        <taxon>Gigasporaceae</taxon>
        <taxon>Racocetra</taxon>
    </lineage>
</organism>
<feature type="compositionally biased region" description="Basic and acidic residues" evidence="2">
    <location>
        <begin position="1"/>
        <end position="14"/>
    </location>
</feature>
<dbReference type="Gene3D" id="1.25.40.10">
    <property type="entry name" value="Tetratricopeptide repeat domain"/>
    <property type="match status" value="1"/>
</dbReference>
<dbReference type="PANTHER" id="PTHR23270:SF10">
    <property type="entry name" value="PROTEIN RRP5 HOMOLOG"/>
    <property type="match status" value="1"/>
</dbReference>
<dbReference type="SUPFAM" id="SSF48452">
    <property type="entry name" value="TPR-like"/>
    <property type="match status" value="2"/>
</dbReference>
<feature type="compositionally biased region" description="Basic and acidic residues" evidence="2">
    <location>
        <begin position="52"/>
        <end position="70"/>
    </location>
</feature>
<feature type="non-terminal residue" evidence="3">
    <location>
        <position position="311"/>
    </location>
</feature>
<comment type="caution">
    <text evidence="3">The sequence shown here is derived from an EMBL/GenBank/DDBJ whole genome shotgun (WGS) entry which is preliminary data.</text>
</comment>
<dbReference type="PANTHER" id="PTHR23270">
    <property type="entry name" value="PROGRAMMED CELL DEATH PROTEIN 11 PRE-RRNA PROCESSING PROTEIN RRP5"/>
    <property type="match status" value="1"/>
</dbReference>
<gene>
    <name evidence="3" type="ORF">RFULGI_LOCUS15600</name>
</gene>
<evidence type="ECO:0000313" key="4">
    <source>
        <dbReference type="Proteomes" id="UP000789396"/>
    </source>
</evidence>
<dbReference type="EMBL" id="CAJVPZ010051019">
    <property type="protein sequence ID" value="CAG8778417.1"/>
    <property type="molecule type" value="Genomic_DNA"/>
</dbReference>
<dbReference type="Proteomes" id="UP000789396">
    <property type="component" value="Unassembled WGS sequence"/>
</dbReference>
<dbReference type="GO" id="GO:0032040">
    <property type="term" value="C:small-subunit processome"/>
    <property type="evidence" value="ECO:0007669"/>
    <property type="project" value="TreeGrafter"/>
</dbReference>
<feature type="region of interest" description="Disordered" evidence="2">
    <location>
        <begin position="1"/>
        <end position="93"/>
    </location>
</feature>